<feature type="compositionally biased region" description="Polar residues" evidence="1">
    <location>
        <begin position="44"/>
        <end position="54"/>
    </location>
</feature>
<organism evidence="2 3">
    <name type="scientific">Amanita muscaria (strain Koide BX008)</name>
    <dbReference type="NCBI Taxonomy" id="946122"/>
    <lineage>
        <taxon>Eukaryota</taxon>
        <taxon>Fungi</taxon>
        <taxon>Dikarya</taxon>
        <taxon>Basidiomycota</taxon>
        <taxon>Agaricomycotina</taxon>
        <taxon>Agaricomycetes</taxon>
        <taxon>Agaricomycetidae</taxon>
        <taxon>Agaricales</taxon>
        <taxon>Pluteineae</taxon>
        <taxon>Amanitaceae</taxon>
        <taxon>Amanita</taxon>
    </lineage>
</organism>
<feature type="compositionally biased region" description="Basic and acidic residues" evidence="1">
    <location>
        <begin position="173"/>
        <end position="194"/>
    </location>
</feature>
<dbReference type="PANTHER" id="PTHR12774">
    <property type="entry name" value="PEROXISOMAL BIOGENESIS FACTOR 19"/>
    <property type="match status" value="1"/>
</dbReference>
<dbReference type="OrthoDB" id="21292at2759"/>
<sequence length="351" mass="37988">MATSSTHLKPKSVDIDDDLDELDGMFQSTHVLSEFHDTTEKQRGTSGRPRTNTRVAPPINAGATGRATGPPGDIPEGDEQAFPEAFARELAKGMEGLMLGGFDPSTLPPNDATDDDTENGESEEQRKETERAFRAVWEAMLLEGMNGTLDVETQSSADATGAGSSGANTNTTEGKRNDFQDRLKQAMDKMKETESNLQADSRPKEAEDPETLAELLKSIKGIGEGEEDETELAGFLEGIMGQLLSKEVLYDPLKELCDKFPNYLASPPSPLSAADRQRYEKQQACTKKILAIFDRPGYRDDDAESHQAIVEHMSEIQSYGSPPPELMGPLPSGGPLGPDGLPQLGENCVIS</sequence>
<protein>
    <recommendedName>
        <fullName evidence="4">Pex19-domain-containing protein</fullName>
    </recommendedName>
</protein>
<dbReference type="Pfam" id="PF04614">
    <property type="entry name" value="Pex19"/>
    <property type="match status" value="1"/>
</dbReference>
<keyword evidence="3" id="KW-1185">Reference proteome</keyword>
<dbReference type="EMBL" id="KN818244">
    <property type="protein sequence ID" value="KIL65152.1"/>
    <property type="molecule type" value="Genomic_DNA"/>
</dbReference>
<evidence type="ECO:0000313" key="3">
    <source>
        <dbReference type="Proteomes" id="UP000054549"/>
    </source>
</evidence>
<evidence type="ECO:0000313" key="2">
    <source>
        <dbReference type="EMBL" id="KIL65152.1"/>
    </source>
</evidence>
<accession>A0A0C2WTT8</accession>
<feature type="compositionally biased region" description="Low complexity" evidence="1">
    <location>
        <begin position="155"/>
        <end position="172"/>
    </location>
</feature>
<evidence type="ECO:0008006" key="4">
    <source>
        <dbReference type="Google" id="ProtNLM"/>
    </source>
</evidence>
<dbReference type="GO" id="GO:0033328">
    <property type="term" value="F:peroxisome membrane targeting sequence binding"/>
    <property type="evidence" value="ECO:0007669"/>
    <property type="project" value="TreeGrafter"/>
</dbReference>
<evidence type="ECO:0000256" key="1">
    <source>
        <dbReference type="SAM" id="MobiDB-lite"/>
    </source>
</evidence>
<feature type="region of interest" description="Disordered" evidence="1">
    <location>
        <begin position="317"/>
        <end position="351"/>
    </location>
</feature>
<dbReference type="AlphaFoldDB" id="A0A0C2WTT8"/>
<feature type="region of interest" description="Disordered" evidence="1">
    <location>
        <begin position="92"/>
        <end position="133"/>
    </location>
</feature>
<dbReference type="PANTHER" id="PTHR12774:SF2">
    <property type="entry name" value="PEROXISOMAL BIOGENESIS FACTOR 19"/>
    <property type="match status" value="1"/>
</dbReference>
<dbReference type="GO" id="GO:0045046">
    <property type="term" value="P:protein import into peroxisome membrane"/>
    <property type="evidence" value="ECO:0007669"/>
    <property type="project" value="TreeGrafter"/>
</dbReference>
<dbReference type="InterPro" id="IPR038322">
    <property type="entry name" value="Pex19_C_sf"/>
</dbReference>
<name>A0A0C2WTT8_AMAMK</name>
<dbReference type="Proteomes" id="UP000054549">
    <property type="component" value="Unassembled WGS sequence"/>
</dbReference>
<gene>
    <name evidence="2" type="ORF">M378DRAFT_1039533</name>
</gene>
<feature type="region of interest" description="Disordered" evidence="1">
    <location>
        <begin position="32"/>
        <end position="80"/>
    </location>
</feature>
<feature type="compositionally biased region" description="Basic and acidic residues" evidence="1">
    <location>
        <begin position="33"/>
        <end position="43"/>
    </location>
</feature>
<reference evidence="2 3" key="1">
    <citation type="submission" date="2014-04" db="EMBL/GenBank/DDBJ databases">
        <title>Evolutionary Origins and Diversification of the Mycorrhizal Mutualists.</title>
        <authorList>
            <consortium name="DOE Joint Genome Institute"/>
            <consortium name="Mycorrhizal Genomics Consortium"/>
            <person name="Kohler A."/>
            <person name="Kuo A."/>
            <person name="Nagy L.G."/>
            <person name="Floudas D."/>
            <person name="Copeland A."/>
            <person name="Barry K.W."/>
            <person name="Cichocki N."/>
            <person name="Veneault-Fourrey C."/>
            <person name="LaButti K."/>
            <person name="Lindquist E.A."/>
            <person name="Lipzen A."/>
            <person name="Lundell T."/>
            <person name="Morin E."/>
            <person name="Murat C."/>
            <person name="Riley R."/>
            <person name="Ohm R."/>
            <person name="Sun H."/>
            <person name="Tunlid A."/>
            <person name="Henrissat B."/>
            <person name="Grigoriev I.V."/>
            <person name="Hibbett D.S."/>
            <person name="Martin F."/>
        </authorList>
    </citation>
    <scope>NUCLEOTIDE SEQUENCE [LARGE SCALE GENOMIC DNA]</scope>
    <source>
        <strain evidence="2 3">Koide BX008</strain>
    </source>
</reference>
<feature type="compositionally biased region" description="Acidic residues" evidence="1">
    <location>
        <begin position="112"/>
        <end position="122"/>
    </location>
</feature>
<feature type="compositionally biased region" description="Low complexity" evidence="1">
    <location>
        <begin position="61"/>
        <end position="71"/>
    </location>
</feature>
<feature type="compositionally biased region" description="Basic and acidic residues" evidence="1">
    <location>
        <begin position="123"/>
        <end position="133"/>
    </location>
</feature>
<proteinExistence type="predicted"/>
<dbReference type="HOGENOM" id="CLU_043063_1_1_1"/>
<feature type="region of interest" description="Disordered" evidence="1">
    <location>
        <begin position="147"/>
        <end position="210"/>
    </location>
</feature>
<dbReference type="InParanoid" id="A0A0C2WTT8"/>
<dbReference type="Gene3D" id="1.20.120.900">
    <property type="entry name" value="Pex19, mPTS binding domain"/>
    <property type="match status" value="1"/>
</dbReference>
<dbReference type="InterPro" id="IPR006708">
    <property type="entry name" value="Pex19"/>
</dbReference>
<dbReference type="GO" id="GO:0005778">
    <property type="term" value="C:peroxisomal membrane"/>
    <property type="evidence" value="ECO:0007669"/>
    <property type="project" value="TreeGrafter"/>
</dbReference>
<dbReference type="STRING" id="946122.A0A0C2WTT8"/>